<name>A0ABU0J0U0_9HYPH</name>
<dbReference type="Proteomes" id="UP001242480">
    <property type="component" value="Unassembled WGS sequence"/>
</dbReference>
<evidence type="ECO:0000256" key="4">
    <source>
        <dbReference type="ARBA" id="ARBA00013346"/>
    </source>
</evidence>
<dbReference type="Pfam" id="PF01135">
    <property type="entry name" value="PCMT"/>
    <property type="match status" value="1"/>
</dbReference>
<dbReference type="RefSeq" id="WP_307268148.1">
    <property type="nucleotide sequence ID" value="NZ_JAUSVX010000001.1"/>
</dbReference>
<reference evidence="12 13" key="1">
    <citation type="submission" date="2023-07" db="EMBL/GenBank/DDBJ databases">
        <title>Genomic Encyclopedia of Type Strains, Phase IV (KMG-IV): sequencing the most valuable type-strain genomes for metagenomic binning, comparative biology and taxonomic classification.</title>
        <authorList>
            <person name="Goeker M."/>
        </authorList>
    </citation>
    <scope>NUCLEOTIDE SEQUENCE [LARGE SCALE GENOMIC DNA]</scope>
    <source>
        <strain evidence="12 13">DSM 19619</strain>
    </source>
</reference>
<evidence type="ECO:0000256" key="10">
    <source>
        <dbReference type="ARBA" id="ARBA00031323"/>
    </source>
</evidence>
<evidence type="ECO:0000256" key="7">
    <source>
        <dbReference type="ARBA" id="ARBA00022679"/>
    </source>
</evidence>
<dbReference type="EMBL" id="JAUSVX010000001">
    <property type="protein sequence ID" value="MDQ0467870.1"/>
    <property type="molecule type" value="Genomic_DNA"/>
</dbReference>
<comment type="similarity">
    <text evidence="2">Belongs to the methyltransferase superfamily. L-isoaspartyl/D-aspartyl protein methyltransferase family.</text>
</comment>
<evidence type="ECO:0000256" key="9">
    <source>
        <dbReference type="ARBA" id="ARBA00030757"/>
    </source>
</evidence>
<proteinExistence type="inferred from homology"/>
<keyword evidence="5" id="KW-0963">Cytoplasm</keyword>
<evidence type="ECO:0000256" key="6">
    <source>
        <dbReference type="ARBA" id="ARBA00022603"/>
    </source>
</evidence>
<protein>
    <recommendedName>
        <fullName evidence="4">Protein-L-isoaspartate O-methyltransferase</fullName>
        <ecNumber evidence="3">2.1.1.77</ecNumber>
    </recommendedName>
    <alternativeName>
        <fullName evidence="11">L-isoaspartyl protein carboxyl methyltransferase</fullName>
    </alternativeName>
    <alternativeName>
        <fullName evidence="9">Protein L-isoaspartyl methyltransferase</fullName>
    </alternativeName>
    <alternativeName>
        <fullName evidence="10">Protein-beta-aspartate methyltransferase</fullName>
    </alternativeName>
</protein>
<evidence type="ECO:0000256" key="2">
    <source>
        <dbReference type="ARBA" id="ARBA00005369"/>
    </source>
</evidence>
<keyword evidence="7 12" id="KW-0808">Transferase</keyword>
<comment type="caution">
    <text evidence="12">The sequence shown here is derived from an EMBL/GenBank/DDBJ whole genome shotgun (WGS) entry which is preliminary data.</text>
</comment>
<dbReference type="Gene3D" id="3.40.50.150">
    <property type="entry name" value="Vaccinia Virus protein VP39"/>
    <property type="match status" value="1"/>
</dbReference>
<organism evidence="12 13">
    <name type="scientific">Labrys wisconsinensis</name>
    <dbReference type="NCBI Taxonomy" id="425677"/>
    <lineage>
        <taxon>Bacteria</taxon>
        <taxon>Pseudomonadati</taxon>
        <taxon>Pseudomonadota</taxon>
        <taxon>Alphaproteobacteria</taxon>
        <taxon>Hyphomicrobiales</taxon>
        <taxon>Xanthobacteraceae</taxon>
        <taxon>Labrys</taxon>
    </lineage>
</organism>
<evidence type="ECO:0000256" key="11">
    <source>
        <dbReference type="ARBA" id="ARBA00031350"/>
    </source>
</evidence>
<keyword evidence="6 12" id="KW-0489">Methyltransferase</keyword>
<accession>A0ABU0J0U0</accession>
<dbReference type="InterPro" id="IPR029063">
    <property type="entry name" value="SAM-dependent_MTases_sf"/>
</dbReference>
<gene>
    <name evidence="12" type="ORF">QO011_000865</name>
</gene>
<dbReference type="EC" id="2.1.1.77" evidence="3"/>
<dbReference type="SUPFAM" id="SSF53335">
    <property type="entry name" value="S-adenosyl-L-methionine-dependent methyltransferases"/>
    <property type="match status" value="1"/>
</dbReference>
<dbReference type="CDD" id="cd02440">
    <property type="entry name" value="AdoMet_MTases"/>
    <property type="match status" value="1"/>
</dbReference>
<evidence type="ECO:0000256" key="1">
    <source>
        <dbReference type="ARBA" id="ARBA00004496"/>
    </source>
</evidence>
<evidence type="ECO:0000313" key="13">
    <source>
        <dbReference type="Proteomes" id="UP001242480"/>
    </source>
</evidence>
<evidence type="ECO:0000256" key="3">
    <source>
        <dbReference type="ARBA" id="ARBA00011890"/>
    </source>
</evidence>
<evidence type="ECO:0000256" key="5">
    <source>
        <dbReference type="ARBA" id="ARBA00022490"/>
    </source>
</evidence>
<dbReference type="GO" id="GO:0032259">
    <property type="term" value="P:methylation"/>
    <property type="evidence" value="ECO:0007669"/>
    <property type="project" value="UniProtKB-KW"/>
</dbReference>
<evidence type="ECO:0000313" key="12">
    <source>
        <dbReference type="EMBL" id="MDQ0467870.1"/>
    </source>
</evidence>
<keyword evidence="8" id="KW-0949">S-adenosyl-L-methionine</keyword>
<dbReference type="PANTHER" id="PTHR11579:SF0">
    <property type="entry name" value="PROTEIN-L-ISOASPARTATE(D-ASPARTATE) O-METHYLTRANSFERASE"/>
    <property type="match status" value="1"/>
</dbReference>
<dbReference type="PANTHER" id="PTHR11579">
    <property type="entry name" value="PROTEIN-L-ISOASPARTATE O-METHYLTRANSFERASE"/>
    <property type="match status" value="1"/>
</dbReference>
<dbReference type="GO" id="GO:0004719">
    <property type="term" value="F:protein-L-isoaspartate (D-aspartate) O-methyltransferase activity"/>
    <property type="evidence" value="ECO:0007669"/>
    <property type="project" value="UniProtKB-EC"/>
</dbReference>
<comment type="subcellular location">
    <subcellularLocation>
        <location evidence="1">Cytoplasm</location>
    </subcellularLocation>
</comment>
<keyword evidence="13" id="KW-1185">Reference proteome</keyword>
<dbReference type="InterPro" id="IPR000682">
    <property type="entry name" value="PCMT"/>
</dbReference>
<evidence type="ECO:0000256" key="8">
    <source>
        <dbReference type="ARBA" id="ARBA00022691"/>
    </source>
</evidence>
<sequence>MPHGTEVEREERAAKLRGFFARYVAACGSAGDPRIEAAFAAVPREPFAGPGPWSILAAGLWRGPGAPAYVRTPDDDPAFLYQDALIALDERRGINIGQPSLHARCLDALGLRAGETALQVGAGSGYYTALLAHLAGPQGRIHAFEIDPGLAERARSNLAPWPWVRVESRSGTVDGLPKADAVYVNAGITQPSWAWLDALRPGGRLIFPLQPEGGFGGMLLVRRPPEGGTAWPARFVARAAFIACQARQDENTGRGLAAAFAGGGSDTVQALRIDDRPDDTCWFDGGDWWLSTRAP</sequence>